<accession>A0AB35PLM8</accession>
<sequence>VIAYARLAEKLLHLPIFYLEYSGTSGEVELVKNVKAEWKQAQLYYGGGISNAEQAKEMARYDDTVVGGNIIYDDIKSA</sequence>
<dbReference type="InterPro" id="IPR008205">
    <property type="entry name" value="GGGP_HepGP_synthase"/>
</dbReference>
<dbReference type="GO" id="GO:0046872">
    <property type="term" value="F:metal ion binding"/>
    <property type="evidence" value="ECO:0007669"/>
    <property type="project" value="UniProtKB-KW"/>
</dbReference>
<keyword evidence="4" id="KW-0460">Magnesium</keyword>
<evidence type="ECO:0000256" key="4">
    <source>
        <dbReference type="ARBA" id="ARBA00022842"/>
    </source>
</evidence>
<dbReference type="GO" id="GO:0046474">
    <property type="term" value="P:glycerophospholipid biosynthetic process"/>
    <property type="evidence" value="ECO:0007669"/>
    <property type="project" value="UniProtKB-ARBA"/>
</dbReference>
<reference evidence="9" key="1">
    <citation type="submission" date="2019-07" db="EMBL/GenBank/DDBJ databases">
        <title>Phylogenomic Reclassification of ATCC Bacillus Strains and Various Taxa within the Genus Bacillus.</title>
        <authorList>
            <person name="Riojas M.A."/>
            <person name="Frank A.M."/>
            <person name="Fenn S.L."/>
            <person name="King S.P."/>
            <person name="Brower S.M."/>
            <person name="Hazbon M.H."/>
        </authorList>
    </citation>
    <scope>NUCLEOTIDE SEQUENCE</scope>
    <source>
        <strain evidence="9">ATCC 35646</strain>
    </source>
</reference>
<name>A0AB35PLM8_BACTU</name>
<dbReference type="SUPFAM" id="SSF51395">
    <property type="entry name" value="FMN-linked oxidoreductases"/>
    <property type="match status" value="1"/>
</dbReference>
<evidence type="ECO:0000256" key="8">
    <source>
        <dbReference type="ARBA" id="ARBA00048318"/>
    </source>
</evidence>
<evidence type="ECO:0000256" key="7">
    <source>
        <dbReference type="ARBA" id="ARBA00023264"/>
    </source>
</evidence>
<keyword evidence="6" id="KW-0594">Phospholipid biosynthesis</keyword>
<dbReference type="PANTHER" id="PTHR40029:SF2">
    <property type="entry name" value="HEPTAPRENYLGLYCERYL PHOSPHATE SYNTHASE"/>
    <property type="match status" value="1"/>
</dbReference>
<comment type="catalytic activity">
    <reaction evidence="8">
        <text>sn-glycerol 1-phosphate + all-trans-heptaprenyl diphosphate = 3-heptaprenyl-sn-glycero-1-phosphate + diphosphate</text>
        <dbReference type="Rhea" id="RHEA:33495"/>
        <dbReference type="ChEBI" id="CHEBI:33019"/>
        <dbReference type="ChEBI" id="CHEBI:57685"/>
        <dbReference type="ChEBI" id="CHEBI:58206"/>
        <dbReference type="ChEBI" id="CHEBI:64781"/>
        <dbReference type="EC" id="2.5.1.n9"/>
    </reaction>
</comment>
<organism evidence="9 10">
    <name type="scientific">Bacillus thuringiensis</name>
    <dbReference type="NCBI Taxonomy" id="1428"/>
    <lineage>
        <taxon>Bacteria</taxon>
        <taxon>Bacillati</taxon>
        <taxon>Bacillota</taxon>
        <taxon>Bacilli</taxon>
        <taxon>Bacillales</taxon>
        <taxon>Bacillaceae</taxon>
        <taxon>Bacillus</taxon>
        <taxon>Bacillus cereus group</taxon>
    </lineage>
</organism>
<evidence type="ECO:0000313" key="9">
    <source>
        <dbReference type="EMBL" id="MDR4181172.1"/>
    </source>
</evidence>
<gene>
    <name evidence="9" type="ORF">FO599_35545</name>
</gene>
<comment type="caution">
    <text evidence="9">The sequence shown here is derived from an EMBL/GenBank/DDBJ whole genome shotgun (WGS) entry which is preliminary data.</text>
</comment>
<keyword evidence="2" id="KW-0808">Transferase</keyword>
<proteinExistence type="predicted"/>
<dbReference type="InterPro" id="IPR038597">
    <property type="entry name" value="GGGP/HepGP_synthase_sf"/>
</dbReference>
<feature type="non-terminal residue" evidence="9">
    <location>
        <position position="78"/>
    </location>
</feature>
<dbReference type="Pfam" id="PF01884">
    <property type="entry name" value="PcrB"/>
    <property type="match status" value="1"/>
</dbReference>
<dbReference type="RefSeq" id="WP_309414991.1">
    <property type="nucleotide sequence ID" value="NZ_VKQN01000251.1"/>
</dbReference>
<keyword evidence="5" id="KW-0443">Lipid metabolism</keyword>
<dbReference type="Proteomes" id="UP001181533">
    <property type="component" value="Unassembled WGS sequence"/>
</dbReference>
<evidence type="ECO:0000256" key="5">
    <source>
        <dbReference type="ARBA" id="ARBA00023098"/>
    </source>
</evidence>
<evidence type="ECO:0000256" key="3">
    <source>
        <dbReference type="ARBA" id="ARBA00022723"/>
    </source>
</evidence>
<evidence type="ECO:0000313" key="10">
    <source>
        <dbReference type="Proteomes" id="UP001181533"/>
    </source>
</evidence>
<keyword evidence="1" id="KW-0444">Lipid biosynthesis</keyword>
<feature type="non-terminal residue" evidence="9">
    <location>
        <position position="1"/>
    </location>
</feature>
<dbReference type="Gene3D" id="3.20.20.390">
    <property type="entry name" value="FMN-linked oxidoreductases"/>
    <property type="match status" value="1"/>
</dbReference>
<dbReference type="AlphaFoldDB" id="A0AB35PLM8"/>
<dbReference type="GO" id="GO:0120536">
    <property type="term" value="F:heptaprenylglyceryl phosphate synthase activity"/>
    <property type="evidence" value="ECO:0007669"/>
    <property type="project" value="UniProtKB-ARBA"/>
</dbReference>
<dbReference type="EMBL" id="VKQN01000251">
    <property type="protein sequence ID" value="MDR4181172.1"/>
    <property type="molecule type" value="Genomic_DNA"/>
</dbReference>
<keyword evidence="7" id="KW-1208">Phospholipid metabolism</keyword>
<evidence type="ECO:0000256" key="6">
    <source>
        <dbReference type="ARBA" id="ARBA00023209"/>
    </source>
</evidence>
<keyword evidence="3" id="KW-0479">Metal-binding</keyword>
<dbReference type="InterPro" id="IPR039074">
    <property type="entry name" value="GGGP/HepGP_synthase_I"/>
</dbReference>
<evidence type="ECO:0000256" key="2">
    <source>
        <dbReference type="ARBA" id="ARBA00022679"/>
    </source>
</evidence>
<evidence type="ECO:0000256" key="1">
    <source>
        <dbReference type="ARBA" id="ARBA00022516"/>
    </source>
</evidence>
<protein>
    <submittedName>
        <fullName evidence="9">Geranylgeranylglyceryl/heptaprenylglyceryl phosphate synthase</fullName>
    </submittedName>
</protein>
<dbReference type="PANTHER" id="PTHR40029">
    <property type="match status" value="1"/>
</dbReference>